<evidence type="ECO:0000313" key="3">
    <source>
        <dbReference type="Proteomes" id="UP001149165"/>
    </source>
</evidence>
<dbReference type="InterPro" id="IPR016181">
    <property type="entry name" value="Acyl_CoA_acyltransferase"/>
</dbReference>
<dbReference type="InterPro" id="IPR000182">
    <property type="entry name" value="GNAT_dom"/>
</dbReference>
<sequence length="236" mass="26591">MDAAQNSENADHFLILTPRLILLPTPFAVSVSAYRKLYAELHGDASFCGMGFGPHFLPRKWSDDETREVITTRDIQRSWEKYSIGNFAIALRDQPLGDDSNIGLLKGTSFKDFVGSDMALFDDGKLKWVGYAGIRDATTTSLPHRGVADPTLPPWQEMVEVLYGTSPECWGKGIAKEAAEAVMKWAIDERGVRRFIAETERDNQRSGRVLQKLGFSHSGTDYWKEPSEVEWEFVVR</sequence>
<dbReference type="GO" id="GO:0016747">
    <property type="term" value="F:acyltransferase activity, transferring groups other than amino-acyl groups"/>
    <property type="evidence" value="ECO:0007669"/>
    <property type="project" value="InterPro"/>
</dbReference>
<gene>
    <name evidence="2" type="ORF">N7456_007683</name>
</gene>
<name>A0A9W9K9H7_9EURO</name>
<dbReference type="Gene3D" id="3.40.630.30">
    <property type="match status" value="1"/>
</dbReference>
<feature type="domain" description="N-acetyltransferase" evidence="1">
    <location>
        <begin position="70"/>
        <end position="236"/>
    </location>
</feature>
<dbReference type="AlphaFoldDB" id="A0A9W9K9H7"/>
<dbReference type="SUPFAM" id="SSF55729">
    <property type="entry name" value="Acyl-CoA N-acyltransferases (Nat)"/>
    <property type="match status" value="1"/>
</dbReference>
<dbReference type="InterPro" id="IPR051531">
    <property type="entry name" value="N-acetyltransferase"/>
</dbReference>
<evidence type="ECO:0000259" key="1">
    <source>
        <dbReference type="PROSITE" id="PS51186"/>
    </source>
</evidence>
<keyword evidence="3" id="KW-1185">Reference proteome</keyword>
<dbReference type="CDD" id="cd04301">
    <property type="entry name" value="NAT_SF"/>
    <property type="match status" value="1"/>
</dbReference>
<protein>
    <recommendedName>
        <fullName evidence="1">N-acetyltransferase domain-containing protein</fullName>
    </recommendedName>
</protein>
<accession>A0A9W9K9H7</accession>
<reference evidence="2" key="2">
    <citation type="journal article" date="2023" name="IMA Fungus">
        <title>Comparative genomic study of the Penicillium genus elucidates a diverse pangenome and 15 lateral gene transfer events.</title>
        <authorList>
            <person name="Petersen C."/>
            <person name="Sorensen T."/>
            <person name="Nielsen M.R."/>
            <person name="Sondergaard T.E."/>
            <person name="Sorensen J.L."/>
            <person name="Fitzpatrick D.A."/>
            <person name="Frisvad J.C."/>
            <person name="Nielsen K.L."/>
        </authorList>
    </citation>
    <scope>NUCLEOTIDE SEQUENCE</scope>
    <source>
        <strain evidence="2">IBT 30069</strain>
    </source>
</reference>
<dbReference type="PANTHER" id="PTHR43792">
    <property type="entry name" value="GNAT FAMILY, PUTATIVE (AFU_ORTHOLOGUE AFUA_3G00765)-RELATED-RELATED"/>
    <property type="match status" value="1"/>
</dbReference>
<dbReference type="PANTHER" id="PTHR43792:SF1">
    <property type="entry name" value="N-ACETYLTRANSFERASE DOMAIN-CONTAINING PROTEIN"/>
    <property type="match status" value="1"/>
</dbReference>
<dbReference type="Proteomes" id="UP001149165">
    <property type="component" value="Unassembled WGS sequence"/>
</dbReference>
<proteinExistence type="predicted"/>
<dbReference type="OrthoDB" id="630895at2759"/>
<dbReference type="Pfam" id="PF13302">
    <property type="entry name" value="Acetyltransf_3"/>
    <property type="match status" value="1"/>
</dbReference>
<dbReference type="EMBL" id="JAPQKH010000005">
    <property type="protein sequence ID" value="KAJ5096962.1"/>
    <property type="molecule type" value="Genomic_DNA"/>
</dbReference>
<comment type="caution">
    <text evidence="2">The sequence shown here is derived from an EMBL/GenBank/DDBJ whole genome shotgun (WGS) entry which is preliminary data.</text>
</comment>
<reference evidence="2" key="1">
    <citation type="submission" date="2022-11" db="EMBL/GenBank/DDBJ databases">
        <authorList>
            <person name="Petersen C."/>
        </authorList>
    </citation>
    <scope>NUCLEOTIDE SEQUENCE</scope>
    <source>
        <strain evidence="2">IBT 30069</strain>
    </source>
</reference>
<dbReference type="PROSITE" id="PS51186">
    <property type="entry name" value="GNAT"/>
    <property type="match status" value="1"/>
</dbReference>
<organism evidence="2 3">
    <name type="scientific">Penicillium angulare</name>
    <dbReference type="NCBI Taxonomy" id="116970"/>
    <lineage>
        <taxon>Eukaryota</taxon>
        <taxon>Fungi</taxon>
        <taxon>Dikarya</taxon>
        <taxon>Ascomycota</taxon>
        <taxon>Pezizomycotina</taxon>
        <taxon>Eurotiomycetes</taxon>
        <taxon>Eurotiomycetidae</taxon>
        <taxon>Eurotiales</taxon>
        <taxon>Aspergillaceae</taxon>
        <taxon>Penicillium</taxon>
    </lineage>
</organism>
<evidence type="ECO:0000313" key="2">
    <source>
        <dbReference type="EMBL" id="KAJ5096962.1"/>
    </source>
</evidence>